<protein>
    <submittedName>
        <fullName evidence="1">Uncharacterized protein</fullName>
    </submittedName>
</protein>
<accession>A0AC60Q476</accession>
<gene>
    <name evidence="1" type="ORF">HPB47_024897</name>
</gene>
<comment type="caution">
    <text evidence="1">The sequence shown here is derived from an EMBL/GenBank/DDBJ whole genome shotgun (WGS) entry which is preliminary data.</text>
</comment>
<organism evidence="1 2">
    <name type="scientific">Ixodes persulcatus</name>
    <name type="common">Taiga tick</name>
    <dbReference type="NCBI Taxonomy" id="34615"/>
    <lineage>
        <taxon>Eukaryota</taxon>
        <taxon>Metazoa</taxon>
        <taxon>Ecdysozoa</taxon>
        <taxon>Arthropoda</taxon>
        <taxon>Chelicerata</taxon>
        <taxon>Arachnida</taxon>
        <taxon>Acari</taxon>
        <taxon>Parasitiformes</taxon>
        <taxon>Ixodida</taxon>
        <taxon>Ixodoidea</taxon>
        <taxon>Ixodidae</taxon>
        <taxon>Ixodinae</taxon>
        <taxon>Ixodes</taxon>
    </lineage>
</organism>
<dbReference type="Proteomes" id="UP000805193">
    <property type="component" value="Unassembled WGS sequence"/>
</dbReference>
<proteinExistence type="predicted"/>
<evidence type="ECO:0000313" key="2">
    <source>
        <dbReference type="Proteomes" id="UP000805193"/>
    </source>
</evidence>
<evidence type="ECO:0000313" key="1">
    <source>
        <dbReference type="EMBL" id="KAG0428098.1"/>
    </source>
</evidence>
<dbReference type="EMBL" id="JABSTQ010009563">
    <property type="protein sequence ID" value="KAG0428098.1"/>
    <property type="molecule type" value="Genomic_DNA"/>
</dbReference>
<reference evidence="1 2" key="1">
    <citation type="journal article" date="2020" name="Cell">
        <title>Large-Scale Comparative Analyses of Tick Genomes Elucidate Their Genetic Diversity and Vector Capacities.</title>
        <authorList>
            <consortium name="Tick Genome and Microbiome Consortium (TIGMIC)"/>
            <person name="Jia N."/>
            <person name="Wang J."/>
            <person name="Shi W."/>
            <person name="Du L."/>
            <person name="Sun Y."/>
            <person name="Zhan W."/>
            <person name="Jiang J.F."/>
            <person name="Wang Q."/>
            <person name="Zhang B."/>
            <person name="Ji P."/>
            <person name="Bell-Sakyi L."/>
            <person name="Cui X.M."/>
            <person name="Yuan T.T."/>
            <person name="Jiang B.G."/>
            <person name="Yang W.F."/>
            <person name="Lam T.T."/>
            <person name="Chang Q.C."/>
            <person name="Ding S.J."/>
            <person name="Wang X.J."/>
            <person name="Zhu J.G."/>
            <person name="Ruan X.D."/>
            <person name="Zhao L."/>
            <person name="Wei J.T."/>
            <person name="Ye R.Z."/>
            <person name="Que T.C."/>
            <person name="Du C.H."/>
            <person name="Zhou Y.H."/>
            <person name="Cheng J.X."/>
            <person name="Dai P.F."/>
            <person name="Guo W.B."/>
            <person name="Han X.H."/>
            <person name="Huang E.J."/>
            <person name="Li L.F."/>
            <person name="Wei W."/>
            <person name="Gao Y.C."/>
            <person name="Liu J.Z."/>
            <person name="Shao H.Z."/>
            <person name="Wang X."/>
            <person name="Wang C.C."/>
            <person name="Yang T.C."/>
            <person name="Huo Q.B."/>
            <person name="Li W."/>
            <person name="Chen H.Y."/>
            <person name="Chen S.E."/>
            <person name="Zhou L.G."/>
            <person name="Ni X.B."/>
            <person name="Tian J.H."/>
            <person name="Sheng Y."/>
            <person name="Liu T."/>
            <person name="Pan Y.S."/>
            <person name="Xia L.Y."/>
            <person name="Li J."/>
            <person name="Zhao F."/>
            <person name="Cao W.C."/>
        </authorList>
    </citation>
    <scope>NUCLEOTIDE SEQUENCE [LARGE SCALE GENOMIC DNA]</scope>
    <source>
        <strain evidence="1">Iper-2018</strain>
    </source>
</reference>
<sequence length="227" mass="24869">MSTRPAAALRGNDFQTRKVPCLATVADPEHSRVPVKQQTIALNTYTRRRYEDCQTVPITTAAPATKALLPAEGNGQPEQPPPPGTEMIIPALYDHLGHPRRPGTPSGPVVQPRLAVDMNAQVAEPLRGFAMNTHRPAIPPQSYTEDEGRLLCSLCGVSEIHRCTHRAGALHRSRESAAAARAAILHLERTGEDDLARAIAVIRRLLPALLHPHFTQTCHQQTLWRSP</sequence>
<name>A0AC60Q476_IXOPE</name>
<keyword evidence="2" id="KW-1185">Reference proteome</keyword>